<dbReference type="Pfam" id="PF06617">
    <property type="entry name" value="M-inducer_phosp"/>
    <property type="match status" value="1"/>
</dbReference>
<evidence type="ECO:0000313" key="10">
    <source>
        <dbReference type="RefSeq" id="XP_029639962.1"/>
    </source>
</evidence>
<dbReference type="GO" id="GO:0110032">
    <property type="term" value="P:positive regulation of G2/MI transition of meiotic cell cycle"/>
    <property type="evidence" value="ECO:0007669"/>
    <property type="project" value="TreeGrafter"/>
</dbReference>
<dbReference type="Pfam" id="PF00581">
    <property type="entry name" value="Rhodanese"/>
    <property type="match status" value="1"/>
</dbReference>
<dbReference type="CDD" id="cd01530">
    <property type="entry name" value="Cdc25"/>
    <property type="match status" value="1"/>
</dbReference>
<evidence type="ECO:0000256" key="6">
    <source>
        <dbReference type="RuleBase" id="RU368028"/>
    </source>
</evidence>
<feature type="domain" description="Rhodanese" evidence="8">
    <location>
        <begin position="323"/>
        <end position="432"/>
    </location>
</feature>
<comment type="catalytic activity">
    <reaction evidence="6">
        <text>O-phospho-L-tyrosyl-[protein] + H2O = L-tyrosyl-[protein] + phosphate</text>
        <dbReference type="Rhea" id="RHEA:10684"/>
        <dbReference type="Rhea" id="RHEA-COMP:10136"/>
        <dbReference type="Rhea" id="RHEA-COMP:20101"/>
        <dbReference type="ChEBI" id="CHEBI:15377"/>
        <dbReference type="ChEBI" id="CHEBI:43474"/>
        <dbReference type="ChEBI" id="CHEBI:46858"/>
        <dbReference type="ChEBI" id="CHEBI:61978"/>
        <dbReference type="EC" id="3.1.3.48"/>
    </reaction>
</comment>
<dbReference type="FunFam" id="3.40.250.10:FF:000036">
    <property type="entry name" value="M-phase inducer phosphatase"/>
    <property type="match status" value="1"/>
</dbReference>
<dbReference type="GO" id="GO:0032502">
    <property type="term" value="P:developmental process"/>
    <property type="evidence" value="ECO:0007669"/>
    <property type="project" value="UniProtKB-ARBA"/>
</dbReference>
<protein>
    <recommendedName>
        <fullName evidence="6">M-phase inducer phosphatase</fullName>
        <ecNumber evidence="6">3.1.3.48</ecNumber>
    </recommendedName>
</protein>
<feature type="region of interest" description="Disordered" evidence="7">
    <location>
        <begin position="116"/>
        <end position="162"/>
    </location>
</feature>
<comment type="similarity">
    <text evidence="1 6">Belongs to the MPI phosphatase family.</text>
</comment>
<keyword evidence="4 6" id="KW-0904">Protein phosphatase</keyword>
<evidence type="ECO:0000256" key="2">
    <source>
        <dbReference type="ARBA" id="ARBA00022618"/>
    </source>
</evidence>
<evidence type="ECO:0000256" key="4">
    <source>
        <dbReference type="ARBA" id="ARBA00022912"/>
    </source>
</evidence>
<dbReference type="PRINTS" id="PR00716">
    <property type="entry name" value="MPIPHPHTASE"/>
</dbReference>
<dbReference type="Gene3D" id="3.40.250.10">
    <property type="entry name" value="Rhodanese-like domain"/>
    <property type="match status" value="1"/>
</dbReference>
<dbReference type="GO" id="GO:0000086">
    <property type="term" value="P:G2/M transition of mitotic cell cycle"/>
    <property type="evidence" value="ECO:0007669"/>
    <property type="project" value="TreeGrafter"/>
</dbReference>
<sequence length="473" mass="53975">MSNFGRSLQLMALDCNSSITKGENNGNLHSPVTNLAMNLSELRTDRSTPKRRLSLNTVDSGPILSGCFKDSPTPFYSPSEEYRIKPQNPSFLKQSSLTNSETPPLFDVKNLEYAGSSLETEQDDSNSRDSGLGYEKERDIEFLQRDNSPKKPENERDDGFSDHLETMDTAAETVSDSIKSLIEAPLSSQALENAENTNSYTYGSSLDTPTTMRVAKSIFRTQSFDIRRRSINKRDRIKDENTPVYQKRRRPTNGKVSPILKRSHSETEAQIKAAVQRISHNPSLIGDASKTYCLPTITGKHGYLKSVTPQTVKELLHGHYDNEINSYSIIDCRYPYEFEGGHIKKAENLYDENSIYKKFLENPPKMSDSAKRDIVVFHCEFSSERAPKLAKFLRSRDRNANESCYPYLYYPEIYILDGGYKAFFEKCMEFCEPQTYKPMLHSDHSSDLKHFRGKSKSWAGERTHRSGLRQLNF</sequence>
<organism evidence="9 10">
    <name type="scientific">Octopus sinensis</name>
    <name type="common">East Asian common octopus</name>
    <dbReference type="NCBI Taxonomy" id="2607531"/>
    <lineage>
        <taxon>Eukaryota</taxon>
        <taxon>Metazoa</taxon>
        <taxon>Spiralia</taxon>
        <taxon>Lophotrochozoa</taxon>
        <taxon>Mollusca</taxon>
        <taxon>Cephalopoda</taxon>
        <taxon>Coleoidea</taxon>
        <taxon>Octopodiformes</taxon>
        <taxon>Octopoda</taxon>
        <taxon>Incirrata</taxon>
        <taxon>Octopodidae</taxon>
        <taxon>Octopus</taxon>
    </lineage>
</organism>
<accession>A0A6P7SNF9</accession>
<comment type="function">
    <text evidence="6">Tyrosine protein phosphatase which functions as a dosage-dependent inducer of mitotic progression.</text>
</comment>
<dbReference type="InterPro" id="IPR001763">
    <property type="entry name" value="Rhodanese-like_dom"/>
</dbReference>
<evidence type="ECO:0000313" key="9">
    <source>
        <dbReference type="Proteomes" id="UP000515154"/>
    </source>
</evidence>
<dbReference type="PANTHER" id="PTHR10828:SF17">
    <property type="entry name" value="PROTEIN-TYROSINE-PHOSPHATASE"/>
    <property type="match status" value="1"/>
</dbReference>
<name>A0A6P7SNF9_9MOLL</name>
<dbReference type="InterPro" id="IPR036873">
    <property type="entry name" value="Rhodanese-like_dom_sf"/>
</dbReference>
<dbReference type="GO" id="GO:0005737">
    <property type="term" value="C:cytoplasm"/>
    <property type="evidence" value="ECO:0007669"/>
    <property type="project" value="TreeGrafter"/>
</dbReference>
<keyword evidence="5 6" id="KW-0131">Cell cycle</keyword>
<feature type="compositionally biased region" description="Basic and acidic residues" evidence="7">
    <location>
        <begin position="134"/>
        <end position="162"/>
    </location>
</feature>
<dbReference type="AlphaFoldDB" id="A0A6P7SNF9"/>
<dbReference type="PROSITE" id="PS50206">
    <property type="entry name" value="RHODANESE_3"/>
    <property type="match status" value="1"/>
</dbReference>
<evidence type="ECO:0000259" key="8">
    <source>
        <dbReference type="PROSITE" id="PS50206"/>
    </source>
</evidence>
<dbReference type="SMART" id="SM00450">
    <property type="entry name" value="RHOD"/>
    <property type="match status" value="1"/>
</dbReference>
<evidence type="ECO:0000256" key="3">
    <source>
        <dbReference type="ARBA" id="ARBA00022801"/>
    </source>
</evidence>
<keyword evidence="2 6" id="KW-0132">Cell division</keyword>
<evidence type="ECO:0000256" key="1">
    <source>
        <dbReference type="ARBA" id="ARBA00011065"/>
    </source>
</evidence>
<dbReference type="EC" id="3.1.3.48" evidence="6"/>
<evidence type="ECO:0000256" key="5">
    <source>
        <dbReference type="ARBA" id="ARBA00023306"/>
    </source>
</evidence>
<dbReference type="GO" id="GO:0010971">
    <property type="term" value="P:positive regulation of G2/M transition of mitotic cell cycle"/>
    <property type="evidence" value="ECO:0007669"/>
    <property type="project" value="TreeGrafter"/>
</dbReference>
<proteinExistence type="inferred from homology"/>
<dbReference type="GO" id="GO:0051301">
    <property type="term" value="P:cell division"/>
    <property type="evidence" value="ECO:0007669"/>
    <property type="project" value="UniProtKB-UniRule"/>
</dbReference>
<dbReference type="RefSeq" id="XP_029639962.1">
    <property type="nucleotide sequence ID" value="XM_029784102.2"/>
</dbReference>
<reference evidence="10" key="1">
    <citation type="submission" date="2025-08" db="UniProtKB">
        <authorList>
            <consortium name="RefSeq"/>
        </authorList>
    </citation>
    <scope>IDENTIFICATION</scope>
</reference>
<gene>
    <name evidence="10" type="primary">LOC115214992</name>
</gene>
<keyword evidence="3 6" id="KW-0378">Hydrolase</keyword>
<dbReference type="Proteomes" id="UP000515154">
    <property type="component" value="Linkage group LG8"/>
</dbReference>
<dbReference type="PANTHER" id="PTHR10828">
    <property type="entry name" value="M-PHASE INDUCER PHOSPHATASE DUAL SPECIFICITY PHOSPHATASE CDC25"/>
    <property type="match status" value="1"/>
</dbReference>
<dbReference type="GO" id="GO:0004725">
    <property type="term" value="F:protein tyrosine phosphatase activity"/>
    <property type="evidence" value="ECO:0007669"/>
    <property type="project" value="UniProtKB-UniRule"/>
</dbReference>
<evidence type="ECO:0000256" key="7">
    <source>
        <dbReference type="SAM" id="MobiDB-lite"/>
    </source>
</evidence>
<dbReference type="GO" id="GO:0005634">
    <property type="term" value="C:nucleus"/>
    <property type="evidence" value="ECO:0007669"/>
    <property type="project" value="TreeGrafter"/>
</dbReference>
<keyword evidence="9" id="KW-1185">Reference proteome</keyword>
<keyword evidence="6" id="KW-0498">Mitosis</keyword>
<dbReference type="SUPFAM" id="SSF52821">
    <property type="entry name" value="Rhodanese/Cell cycle control phosphatase"/>
    <property type="match status" value="1"/>
</dbReference>
<dbReference type="GO" id="GO:0009794">
    <property type="term" value="P:regulation of mitotic cell cycle, embryonic"/>
    <property type="evidence" value="ECO:0007669"/>
    <property type="project" value="UniProtKB-ARBA"/>
</dbReference>
<dbReference type="InterPro" id="IPR000751">
    <property type="entry name" value="MPI_Phosphatase"/>
</dbReference>